<sequence length="113" mass="11963">MTLVRKGTRRITVDGTSYRWRTRRGLTRAQRQRPGGGPMTFVVEGAEIPGNPLVVTLGHARPQADCCPFCAPTGPDPEPVTPARVAAAVRDALARGWSPGDGGGPFRLDGSAL</sequence>
<organism evidence="1 2">
    <name type="scientific">Nocardiopsis sinuspersici</name>
    <dbReference type="NCBI Taxonomy" id="501010"/>
    <lineage>
        <taxon>Bacteria</taxon>
        <taxon>Bacillati</taxon>
        <taxon>Actinomycetota</taxon>
        <taxon>Actinomycetes</taxon>
        <taxon>Streptosporangiales</taxon>
        <taxon>Nocardiopsidaceae</taxon>
        <taxon>Nocardiopsis</taxon>
    </lineage>
</organism>
<dbReference type="EMBL" id="MCOK01000001">
    <property type="protein sequence ID" value="OOC55462.1"/>
    <property type="molecule type" value="Genomic_DNA"/>
</dbReference>
<evidence type="ECO:0000313" key="1">
    <source>
        <dbReference type="EMBL" id="OOC55462.1"/>
    </source>
</evidence>
<dbReference type="OrthoDB" id="196248at2"/>
<gene>
    <name evidence="1" type="ORF">NOSIN_17930</name>
</gene>
<accession>A0A1V3C497</accession>
<dbReference type="AlphaFoldDB" id="A0A1V3C497"/>
<keyword evidence="2" id="KW-1185">Reference proteome</keyword>
<name>A0A1V3C497_9ACTN</name>
<dbReference type="RefSeq" id="WP_077691893.1">
    <property type="nucleotide sequence ID" value="NZ_MCOK01000001.1"/>
</dbReference>
<dbReference type="Proteomes" id="UP000189004">
    <property type="component" value="Unassembled WGS sequence"/>
</dbReference>
<reference evidence="2" key="1">
    <citation type="submission" date="2016-08" db="EMBL/GenBank/DDBJ databases">
        <authorList>
            <person name="Tokovenko B."/>
            <person name="Kalinowski J."/>
        </authorList>
    </citation>
    <scope>NUCLEOTIDE SEQUENCE [LARGE SCALE GENOMIC DNA]</scope>
    <source>
        <strain evidence="2">UTMC102</strain>
    </source>
</reference>
<protein>
    <submittedName>
        <fullName evidence="1">Uncharacterized protein</fullName>
    </submittedName>
</protein>
<proteinExistence type="predicted"/>
<evidence type="ECO:0000313" key="2">
    <source>
        <dbReference type="Proteomes" id="UP000189004"/>
    </source>
</evidence>
<comment type="caution">
    <text evidence="1">The sequence shown here is derived from an EMBL/GenBank/DDBJ whole genome shotgun (WGS) entry which is preliminary data.</text>
</comment>